<dbReference type="GO" id="GO:1904680">
    <property type="term" value="F:peptide transmembrane transporter activity"/>
    <property type="evidence" value="ECO:0007669"/>
    <property type="project" value="TreeGrafter"/>
</dbReference>
<protein>
    <submittedName>
        <fullName evidence="7">ABC transporter substrate-binding protein</fullName>
    </submittedName>
</protein>
<evidence type="ECO:0000256" key="1">
    <source>
        <dbReference type="ARBA" id="ARBA00004196"/>
    </source>
</evidence>
<dbReference type="GO" id="GO:0030313">
    <property type="term" value="C:cell envelope"/>
    <property type="evidence" value="ECO:0007669"/>
    <property type="project" value="UniProtKB-SubCell"/>
</dbReference>
<keyword evidence="3" id="KW-0813">Transport</keyword>
<dbReference type="SUPFAM" id="SSF53850">
    <property type="entry name" value="Periplasmic binding protein-like II"/>
    <property type="match status" value="1"/>
</dbReference>
<feature type="region of interest" description="Disordered" evidence="5">
    <location>
        <begin position="1"/>
        <end position="27"/>
    </location>
</feature>
<comment type="similarity">
    <text evidence="2">Belongs to the bacterial solute-binding protein 5 family.</text>
</comment>
<dbReference type="CDD" id="cd08492">
    <property type="entry name" value="PBP2_NikA_DppA_OppA_like_15"/>
    <property type="match status" value="1"/>
</dbReference>
<dbReference type="AlphaFoldDB" id="A0A371P4X3"/>
<dbReference type="InterPro" id="IPR000914">
    <property type="entry name" value="SBP_5_dom"/>
</dbReference>
<comment type="subcellular location">
    <subcellularLocation>
        <location evidence="1">Cell envelope</location>
    </subcellularLocation>
</comment>
<dbReference type="Gene3D" id="3.40.190.10">
    <property type="entry name" value="Periplasmic binding protein-like II"/>
    <property type="match status" value="1"/>
</dbReference>
<dbReference type="Pfam" id="PF00496">
    <property type="entry name" value="SBP_bac_5"/>
    <property type="match status" value="1"/>
</dbReference>
<dbReference type="GO" id="GO:0042597">
    <property type="term" value="C:periplasmic space"/>
    <property type="evidence" value="ECO:0007669"/>
    <property type="project" value="UniProtKB-ARBA"/>
</dbReference>
<evidence type="ECO:0000256" key="5">
    <source>
        <dbReference type="SAM" id="MobiDB-lite"/>
    </source>
</evidence>
<evidence type="ECO:0000256" key="4">
    <source>
        <dbReference type="ARBA" id="ARBA00022729"/>
    </source>
</evidence>
<dbReference type="PANTHER" id="PTHR30290:SF10">
    <property type="entry name" value="PERIPLASMIC OLIGOPEPTIDE-BINDING PROTEIN-RELATED"/>
    <property type="match status" value="1"/>
</dbReference>
<dbReference type="OrthoDB" id="9796817at2"/>
<feature type="domain" description="Solute-binding protein family 5" evidence="6">
    <location>
        <begin position="115"/>
        <end position="483"/>
    </location>
</feature>
<comment type="caution">
    <text evidence="7">The sequence shown here is derived from an EMBL/GenBank/DDBJ whole genome shotgun (WGS) entry which is preliminary data.</text>
</comment>
<dbReference type="Gene3D" id="3.10.105.10">
    <property type="entry name" value="Dipeptide-binding Protein, Domain 3"/>
    <property type="match status" value="1"/>
</dbReference>
<evidence type="ECO:0000313" key="7">
    <source>
        <dbReference type="EMBL" id="REK70972.1"/>
    </source>
</evidence>
<keyword evidence="8" id="KW-1185">Reference proteome</keyword>
<dbReference type="GO" id="GO:0043190">
    <property type="term" value="C:ATP-binding cassette (ABC) transporter complex"/>
    <property type="evidence" value="ECO:0007669"/>
    <property type="project" value="InterPro"/>
</dbReference>
<name>A0A371P4X3_9ACTN</name>
<proteinExistence type="inferred from homology"/>
<dbReference type="PANTHER" id="PTHR30290">
    <property type="entry name" value="PERIPLASMIC BINDING COMPONENT OF ABC TRANSPORTER"/>
    <property type="match status" value="1"/>
</dbReference>
<dbReference type="Proteomes" id="UP000265581">
    <property type="component" value="Unassembled WGS sequence"/>
</dbReference>
<dbReference type="PIRSF" id="PIRSF002741">
    <property type="entry name" value="MppA"/>
    <property type="match status" value="1"/>
</dbReference>
<organism evidence="7 8">
    <name type="scientific">Aeromicrobium endophyticum</name>
    <dbReference type="NCBI Taxonomy" id="2292704"/>
    <lineage>
        <taxon>Bacteria</taxon>
        <taxon>Bacillati</taxon>
        <taxon>Actinomycetota</taxon>
        <taxon>Actinomycetes</taxon>
        <taxon>Propionibacteriales</taxon>
        <taxon>Nocardioidaceae</taxon>
        <taxon>Aeromicrobium</taxon>
    </lineage>
</organism>
<sequence length="575" mass="62809">MPPPSAPASADLVPRRDVRSLPSTRTPHQGILVTTHAPSRSRTLLIVLSAALALVLSACSSGGGSSSAGDGKRIVDQTITYAHAQEPPCLWGGWVQQAYLSRQVFDSLVSYDDGKIVPWLATSWKTSEDGRTITFTLRDDVTFTDGTPFNADAVVANNANWAKGIGWNSFTYLTDAKAVDDHTVELHLSQRNPEIFQELSNGHYGIQSPTALTTRSVEDNCHKPVGSGPWIVKQWKVGDGIDFVRNDDYNSAPANAKHNGPAYQKELDWKFVPDANTRWSALTTGQADVIYDVPSVQWATAQKNYEVLNFVSGGRPQAFSFNVQQGPTTDKRVRQAFLYATDRKKIIETVFKGSVPFEGNGTLASSQPDYLNVDSAYPYDVEKANQLLDEAGWTVKNKDGIRTKDGKPLTIRLPFGNGAIVTSDGSAALQAVQDQVKSVGIDLKLIPLTQTQTFAGEKSAPDEKELSFGYWVWGAPNILDINFAAKQGGAPNGNNTTFFDDPEVEQKIKAAQVETDPAKRTAAYDELQQYFSDEAIAVGFYGMTYNAAISPKLKGVWQDQNSNGLLNFNDAYFVS</sequence>
<reference evidence="7 8" key="1">
    <citation type="submission" date="2018-08" db="EMBL/GenBank/DDBJ databases">
        <title>Aeromicrobium sp. M2KJ-4, whole genome shotgun sequence.</title>
        <authorList>
            <person name="Tuo L."/>
        </authorList>
    </citation>
    <scope>NUCLEOTIDE SEQUENCE [LARGE SCALE GENOMIC DNA]</scope>
    <source>
        <strain evidence="7 8">M2KJ-4</strain>
    </source>
</reference>
<evidence type="ECO:0000259" key="6">
    <source>
        <dbReference type="Pfam" id="PF00496"/>
    </source>
</evidence>
<dbReference type="InterPro" id="IPR030678">
    <property type="entry name" value="Peptide/Ni-bd"/>
</dbReference>
<keyword evidence="4" id="KW-0732">Signal</keyword>
<dbReference type="InterPro" id="IPR039424">
    <property type="entry name" value="SBP_5"/>
</dbReference>
<dbReference type="EMBL" id="QUBR01000002">
    <property type="protein sequence ID" value="REK70972.1"/>
    <property type="molecule type" value="Genomic_DNA"/>
</dbReference>
<dbReference type="GO" id="GO:0015833">
    <property type="term" value="P:peptide transport"/>
    <property type="evidence" value="ECO:0007669"/>
    <property type="project" value="TreeGrafter"/>
</dbReference>
<evidence type="ECO:0000313" key="8">
    <source>
        <dbReference type="Proteomes" id="UP000265581"/>
    </source>
</evidence>
<evidence type="ECO:0000256" key="3">
    <source>
        <dbReference type="ARBA" id="ARBA00022448"/>
    </source>
</evidence>
<evidence type="ECO:0000256" key="2">
    <source>
        <dbReference type="ARBA" id="ARBA00005695"/>
    </source>
</evidence>
<accession>A0A371P4X3</accession>
<gene>
    <name evidence="7" type="ORF">DX116_18025</name>
</gene>